<comment type="pathway">
    <text evidence="2">Cofactor biosynthesis; tetrahydrofolate biosynthesis; 2-amino-4-hydroxy-6-hydroxymethyl-7,8-dihydropteridine diphosphate from 7,8-dihydroneopterin triphosphate: step 3/4.</text>
</comment>
<dbReference type="SMART" id="SM00905">
    <property type="entry name" value="FolB"/>
    <property type="match status" value="1"/>
</dbReference>
<dbReference type="AlphaFoldDB" id="W0RN75"/>
<sequence>MGDSLAVSLRGLRFHALVGILPHEREIAQPLEVDITVWRDDASRAAPLLDYRALHDVVSARVRGAEIRYLEDFAHDVCDGALALDGVARARIAVRKPHVPLGAPLDHAEVVLERERAS</sequence>
<dbReference type="HOGENOM" id="CLU_2069740_0_0_0"/>
<keyword evidence="10" id="KW-1185">Reference proteome</keyword>
<dbReference type="InterPro" id="IPR006156">
    <property type="entry name" value="Dihydroneopterin_aldolase"/>
</dbReference>
<reference evidence="9 10" key="1">
    <citation type="journal article" date="2014" name="Genome Announc.">
        <title>Genome Sequence and Methylome of Soil Bacterium Gemmatirosa kalamazoonensis KBS708T, a Member of the Rarely Cultivated Gemmatimonadetes Phylum.</title>
        <authorList>
            <person name="Debruyn J.M."/>
            <person name="Radosevich M."/>
            <person name="Wommack K.E."/>
            <person name="Polson S.W."/>
            <person name="Hauser L.J."/>
            <person name="Fawaz M.N."/>
            <person name="Korlach J."/>
            <person name="Tsai Y.C."/>
        </authorList>
    </citation>
    <scope>NUCLEOTIDE SEQUENCE [LARGE SCALE GENOMIC DNA]</scope>
    <source>
        <strain evidence="9 10">KBS708</strain>
    </source>
</reference>
<name>W0RN75_9BACT</name>
<evidence type="ECO:0000256" key="7">
    <source>
        <dbReference type="ARBA" id="ARBA00032903"/>
    </source>
</evidence>
<evidence type="ECO:0000313" key="10">
    <source>
        <dbReference type="Proteomes" id="UP000019151"/>
    </source>
</evidence>
<protein>
    <recommendedName>
        <fullName evidence="4">dihydroneopterin aldolase</fullName>
        <ecNumber evidence="4">4.1.2.25</ecNumber>
    </recommendedName>
    <alternativeName>
        <fullName evidence="7">7,8-dihydroneopterin aldolase</fullName>
    </alternativeName>
</protein>
<keyword evidence="5" id="KW-0289">Folate biosynthesis</keyword>
<dbReference type="Gene3D" id="3.30.1130.10">
    <property type="match status" value="1"/>
</dbReference>
<dbReference type="PANTHER" id="PTHR42844">
    <property type="entry name" value="DIHYDRONEOPTERIN ALDOLASE 1-RELATED"/>
    <property type="match status" value="1"/>
</dbReference>
<proteinExistence type="inferred from homology"/>
<dbReference type="GO" id="GO:0005737">
    <property type="term" value="C:cytoplasm"/>
    <property type="evidence" value="ECO:0007669"/>
    <property type="project" value="TreeGrafter"/>
</dbReference>
<comment type="similarity">
    <text evidence="3">Belongs to the DHNA family.</text>
</comment>
<evidence type="ECO:0000256" key="2">
    <source>
        <dbReference type="ARBA" id="ARBA00005013"/>
    </source>
</evidence>
<dbReference type="RefSeq" id="WP_025412364.1">
    <property type="nucleotide sequence ID" value="NZ_CP007128.1"/>
</dbReference>
<dbReference type="Proteomes" id="UP000019151">
    <property type="component" value="Chromosome"/>
</dbReference>
<comment type="catalytic activity">
    <reaction evidence="1">
        <text>7,8-dihydroneopterin = 6-hydroxymethyl-7,8-dihydropterin + glycolaldehyde</text>
        <dbReference type="Rhea" id="RHEA:10540"/>
        <dbReference type="ChEBI" id="CHEBI:17001"/>
        <dbReference type="ChEBI" id="CHEBI:17071"/>
        <dbReference type="ChEBI" id="CHEBI:44841"/>
        <dbReference type="EC" id="4.1.2.25"/>
    </reaction>
</comment>
<evidence type="ECO:0000259" key="8">
    <source>
        <dbReference type="SMART" id="SM00905"/>
    </source>
</evidence>
<dbReference type="InterPro" id="IPR043133">
    <property type="entry name" value="GTP-CH-I_C/QueF"/>
</dbReference>
<dbReference type="STRING" id="861299.J421_3361"/>
<keyword evidence="6" id="KW-0456">Lyase</keyword>
<evidence type="ECO:0000256" key="4">
    <source>
        <dbReference type="ARBA" id="ARBA00013043"/>
    </source>
</evidence>
<dbReference type="GO" id="GO:0046656">
    <property type="term" value="P:folic acid biosynthetic process"/>
    <property type="evidence" value="ECO:0007669"/>
    <property type="project" value="UniProtKB-KW"/>
</dbReference>
<evidence type="ECO:0000256" key="1">
    <source>
        <dbReference type="ARBA" id="ARBA00001353"/>
    </source>
</evidence>
<dbReference type="InterPro" id="IPR006157">
    <property type="entry name" value="FolB_dom"/>
</dbReference>
<dbReference type="InParanoid" id="W0RN75"/>
<dbReference type="PANTHER" id="PTHR42844:SF1">
    <property type="entry name" value="DIHYDRONEOPTERIN ALDOLASE 1-RELATED"/>
    <property type="match status" value="1"/>
</dbReference>
<evidence type="ECO:0000256" key="6">
    <source>
        <dbReference type="ARBA" id="ARBA00023239"/>
    </source>
</evidence>
<evidence type="ECO:0000256" key="5">
    <source>
        <dbReference type="ARBA" id="ARBA00022909"/>
    </source>
</evidence>
<evidence type="ECO:0000256" key="3">
    <source>
        <dbReference type="ARBA" id="ARBA00005708"/>
    </source>
</evidence>
<feature type="domain" description="Dihydroneopterin aldolase/epimerase" evidence="8">
    <location>
        <begin position="7"/>
        <end position="114"/>
    </location>
</feature>
<dbReference type="SUPFAM" id="SSF55620">
    <property type="entry name" value="Tetrahydrobiopterin biosynthesis enzymes-like"/>
    <property type="match status" value="1"/>
</dbReference>
<dbReference type="NCBIfam" id="TIGR00526">
    <property type="entry name" value="folB_dom"/>
    <property type="match status" value="1"/>
</dbReference>
<gene>
    <name evidence="9" type="ORF">J421_3361</name>
</gene>
<organism evidence="9 10">
    <name type="scientific">Gemmatirosa kalamazoonensis</name>
    <dbReference type="NCBI Taxonomy" id="861299"/>
    <lineage>
        <taxon>Bacteria</taxon>
        <taxon>Pseudomonadati</taxon>
        <taxon>Gemmatimonadota</taxon>
        <taxon>Gemmatimonadia</taxon>
        <taxon>Gemmatimonadales</taxon>
        <taxon>Gemmatimonadaceae</taxon>
        <taxon>Gemmatirosa</taxon>
    </lineage>
</organism>
<dbReference type="OrthoDB" id="9803748at2"/>
<dbReference type="GO" id="GO:0004150">
    <property type="term" value="F:dihydroneopterin aldolase activity"/>
    <property type="evidence" value="ECO:0007669"/>
    <property type="project" value="UniProtKB-EC"/>
</dbReference>
<dbReference type="eggNOG" id="COG1539">
    <property type="taxonomic scope" value="Bacteria"/>
</dbReference>
<dbReference type="KEGG" id="gba:J421_3361"/>
<dbReference type="EMBL" id="CP007128">
    <property type="protein sequence ID" value="AHG90898.1"/>
    <property type="molecule type" value="Genomic_DNA"/>
</dbReference>
<accession>W0RN75</accession>
<dbReference type="EC" id="4.1.2.25" evidence="4"/>
<evidence type="ECO:0000313" key="9">
    <source>
        <dbReference type="EMBL" id="AHG90898.1"/>
    </source>
</evidence>
<dbReference type="Pfam" id="PF02152">
    <property type="entry name" value="FolB"/>
    <property type="match status" value="1"/>
</dbReference>